<dbReference type="PANTHER" id="PTHR35806">
    <property type="entry name" value="OXALOACETATE DECARBOXYLASE BETA CHAIN 2"/>
    <property type="match status" value="1"/>
</dbReference>
<feature type="transmembrane region" description="Helical" evidence="8">
    <location>
        <begin position="313"/>
        <end position="332"/>
    </location>
</feature>
<dbReference type="InterPro" id="IPR005661">
    <property type="entry name" value="OadB_MmdB"/>
</dbReference>
<dbReference type="AlphaFoldDB" id="A0A1Q8QSG8"/>
<evidence type="ECO:0000256" key="6">
    <source>
        <dbReference type="ARBA" id="ARBA00023136"/>
    </source>
</evidence>
<keyword evidence="7" id="KW-0813">Transport</keyword>
<keyword evidence="7" id="KW-0915">Sodium</keyword>
<accession>A0A1Q8QSG8</accession>
<keyword evidence="6 7" id="KW-0472">Membrane</keyword>
<keyword evidence="7" id="KW-0406">Ion transport</keyword>
<evidence type="ECO:0000313" key="9">
    <source>
        <dbReference type="EMBL" id="OLN30198.1"/>
    </source>
</evidence>
<feature type="transmembrane region" description="Helical" evidence="8">
    <location>
        <begin position="21"/>
        <end position="39"/>
    </location>
</feature>
<evidence type="ECO:0000256" key="3">
    <source>
        <dbReference type="ARBA" id="ARBA00022692"/>
    </source>
</evidence>
<keyword evidence="5 8" id="KW-1133">Transmembrane helix</keyword>
<evidence type="ECO:0000256" key="8">
    <source>
        <dbReference type="SAM" id="Phobius"/>
    </source>
</evidence>
<feature type="transmembrane region" description="Helical" evidence="8">
    <location>
        <begin position="45"/>
        <end position="65"/>
    </location>
</feature>
<feature type="transmembrane region" description="Helical" evidence="8">
    <location>
        <begin position="159"/>
        <end position="186"/>
    </location>
</feature>
<evidence type="ECO:0000313" key="10">
    <source>
        <dbReference type="Proteomes" id="UP000186102"/>
    </source>
</evidence>
<feature type="transmembrane region" description="Helical" evidence="8">
    <location>
        <begin position="280"/>
        <end position="301"/>
    </location>
</feature>
<keyword evidence="7" id="KW-0739">Sodium transport</keyword>
<dbReference type="RefSeq" id="WP_075365671.1">
    <property type="nucleotide sequence ID" value="NZ_MLBF01000026.1"/>
</dbReference>
<feature type="transmembrane region" description="Helical" evidence="8">
    <location>
        <begin position="207"/>
        <end position="234"/>
    </location>
</feature>
<organism evidence="9 10">
    <name type="scientific">Desulfosporosinus metallidurans</name>
    <dbReference type="NCBI Taxonomy" id="1888891"/>
    <lineage>
        <taxon>Bacteria</taxon>
        <taxon>Bacillati</taxon>
        <taxon>Bacillota</taxon>
        <taxon>Clostridia</taxon>
        <taxon>Eubacteriales</taxon>
        <taxon>Desulfitobacteriaceae</taxon>
        <taxon>Desulfosporosinus</taxon>
    </lineage>
</organism>
<reference evidence="9 10" key="1">
    <citation type="submission" date="2016-09" db="EMBL/GenBank/DDBJ databases">
        <title>Complete genome of Desulfosporosinus sp. OL.</title>
        <authorList>
            <person name="Mardanov A."/>
            <person name="Beletsky A."/>
            <person name="Panova A."/>
            <person name="Karnachuk O."/>
            <person name="Ravin N."/>
        </authorList>
    </citation>
    <scope>NUCLEOTIDE SEQUENCE [LARGE SCALE GENOMIC DNA]</scope>
    <source>
        <strain evidence="9 10">OL</strain>
    </source>
</reference>
<keyword evidence="2 7" id="KW-1003">Cell membrane</keyword>
<dbReference type="Pfam" id="PF03977">
    <property type="entry name" value="OAD_beta"/>
    <property type="match status" value="1"/>
</dbReference>
<dbReference type="PIRSF" id="PIRSF015658">
    <property type="entry name" value="MmdB_OadB"/>
    <property type="match status" value="1"/>
</dbReference>
<dbReference type="PANTHER" id="PTHR35806:SF1">
    <property type="entry name" value="OXALOACETATE DECARBOXYLASE BETA CHAIN 2"/>
    <property type="match status" value="1"/>
</dbReference>
<comment type="caution">
    <text evidence="9">The sequence shown here is derived from an EMBL/GenBank/DDBJ whole genome shotgun (WGS) entry which is preliminary data.</text>
</comment>
<evidence type="ECO:0000256" key="2">
    <source>
        <dbReference type="ARBA" id="ARBA00022475"/>
    </source>
</evidence>
<proteinExistence type="predicted"/>
<dbReference type="GO" id="GO:0005886">
    <property type="term" value="C:plasma membrane"/>
    <property type="evidence" value="ECO:0007669"/>
    <property type="project" value="UniProtKB-SubCell"/>
</dbReference>
<feature type="transmembrane region" description="Helical" evidence="8">
    <location>
        <begin position="77"/>
        <end position="95"/>
    </location>
</feature>
<keyword evidence="4" id="KW-1278">Translocase</keyword>
<dbReference type="NCBIfam" id="TIGR01109">
    <property type="entry name" value="Na_pump_decarbB"/>
    <property type="match status" value="1"/>
</dbReference>
<dbReference type="STRING" id="1888891.DSOL_3141"/>
<feature type="transmembrane region" description="Helical" evidence="8">
    <location>
        <begin position="353"/>
        <end position="373"/>
    </location>
</feature>
<evidence type="ECO:0000256" key="5">
    <source>
        <dbReference type="ARBA" id="ARBA00022989"/>
    </source>
</evidence>
<protein>
    <submittedName>
        <fullName evidence="9">Oxaloacetate decarboxylase beta chain</fullName>
    </submittedName>
</protein>
<sequence length="374" mass="39335">MEILSMIKAMGQGTGLAHFTPAHIIMLLFGILFIWFGIVKKYEPFLLVPLGIGCILVNIPGTGLMSPGGLLFYNYQGIALVIYPPLIFLGVGAMTDFGPLIANPSTIILGAAAHLGIFIALIGAKLLGFSIAESSAIGIIGGADGPMAIYVATKLAPHLLGPIAVAAYSYMALLPLIQPPIMKALVPMEERKIAMEKMRPVSRREKIIFPIMMIIIVLVLLPPIAPLISCLMLGNLIRESGVMDRVSATIGGVFLDIITVFIAVAIGSTMSAENFVNLQTLKIVTLGLIAFCSGSASGVLWARLMCKMSGGKINPLIGSAGIAAVPMAARVSHTVAIQYNKRNYLIMHAMGPNLAGVLGTAVAGGIMLTLLGVF</sequence>
<dbReference type="GO" id="GO:0006814">
    <property type="term" value="P:sodium ion transport"/>
    <property type="evidence" value="ECO:0007669"/>
    <property type="project" value="UniProtKB-UniRule"/>
</dbReference>
<name>A0A1Q8QSG8_9FIRM</name>
<dbReference type="OrthoDB" id="9783838at2"/>
<gene>
    <name evidence="9" type="ORF">DSOL_3141</name>
</gene>
<dbReference type="Proteomes" id="UP000186102">
    <property type="component" value="Unassembled WGS sequence"/>
</dbReference>
<dbReference type="EMBL" id="MLBF01000026">
    <property type="protein sequence ID" value="OLN30198.1"/>
    <property type="molecule type" value="Genomic_DNA"/>
</dbReference>
<evidence type="ECO:0000256" key="4">
    <source>
        <dbReference type="ARBA" id="ARBA00022967"/>
    </source>
</evidence>
<keyword evidence="10" id="KW-1185">Reference proteome</keyword>
<evidence type="ECO:0000256" key="7">
    <source>
        <dbReference type="PIRNR" id="PIRNR015658"/>
    </source>
</evidence>
<feature type="transmembrane region" description="Helical" evidence="8">
    <location>
        <begin position="107"/>
        <end position="128"/>
    </location>
</feature>
<feature type="transmembrane region" description="Helical" evidence="8">
    <location>
        <begin position="246"/>
        <end position="268"/>
    </location>
</feature>
<keyword evidence="3 8" id="KW-0812">Transmembrane</keyword>
<dbReference type="GO" id="GO:0016829">
    <property type="term" value="F:lyase activity"/>
    <property type="evidence" value="ECO:0007669"/>
    <property type="project" value="InterPro"/>
</dbReference>
<comment type="subcellular location">
    <subcellularLocation>
        <location evidence="1">Cell membrane</location>
        <topology evidence="1">Multi-pass membrane protein</topology>
    </subcellularLocation>
</comment>
<evidence type="ECO:0000256" key="1">
    <source>
        <dbReference type="ARBA" id="ARBA00004651"/>
    </source>
</evidence>